<dbReference type="InterPro" id="IPR037026">
    <property type="entry name" value="Vgr_OB-fold_dom_sf"/>
</dbReference>
<evidence type="ECO:0000313" key="4">
    <source>
        <dbReference type="Proteomes" id="UP000056453"/>
    </source>
</evidence>
<dbReference type="Gene3D" id="3.55.50.10">
    <property type="entry name" value="Baseplate protein-like domains"/>
    <property type="match status" value="1"/>
</dbReference>
<dbReference type="EMBL" id="LPBJ01000119">
    <property type="protein sequence ID" value="KVP85231.1"/>
    <property type="molecule type" value="Genomic_DNA"/>
</dbReference>
<evidence type="ECO:0000259" key="1">
    <source>
        <dbReference type="Pfam" id="PF10106"/>
    </source>
</evidence>
<dbReference type="InterPro" id="IPR006533">
    <property type="entry name" value="T6SS_Vgr_RhsGE"/>
</dbReference>
<reference evidence="3 4" key="1">
    <citation type="submission" date="2015-11" db="EMBL/GenBank/DDBJ databases">
        <title>Expanding the genomic diversity of Burkholderia species for the development of highly accurate diagnostics.</title>
        <authorList>
            <person name="Sahl J."/>
            <person name="Keim P."/>
            <person name="Wagner D."/>
        </authorList>
    </citation>
    <scope>NUCLEOTIDE SEQUENCE [LARGE SCALE GENOMIC DNA]</scope>
    <source>
        <strain evidence="3 4">MSMB1808WGS</strain>
    </source>
</reference>
<evidence type="ECO:0000313" key="3">
    <source>
        <dbReference type="EMBL" id="KVP85231.1"/>
    </source>
</evidence>
<proteinExistence type="predicted"/>
<gene>
    <name evidence="3" type="ORF">WJ96_23660</name>
</gene>
<dbReference type="AlphaFoldDB" id="A0AAW3MJ32"/>
<feature type="domain" description="Putative type VI secretion system Rhs element associated Vgr" evidence="2">
    <location>
        <begin position="504"/>
        <end position="607"/>
    </location>
</feature>
<comment type="caution">
    <text evidence="3">The sequence shown here is derived from an EMBL/GenBank/DDBJ whole genome shotgun (WGS) entry which is preliminary data.</text>
</comment>
<dbReference type="Gene3D" id="2.40.50.230">
    <property type="entry name" value="Gp5 N-terminal domain"/>
    <property type="match status" value="1"/>
</dbReference>
<dbReference type="Gene3D" id="2.30.110.50">
    <property type="match status" value="1"/>
</dbReference>
<dbReference type="SUPFAM" id="SSF69279">
    <property type="entry name" value="Phage tail proteins"/>
    <property type="match status" value="2"/>
</dbReference>
<dbReference type="SUPFAM" id="SSF69255">
    <property type="entry name" value="gp5 N-terminal domain-like"/>
    <property type="match status" value="1"/>
</dbReference>
<accession>A0AAW3MJ32</accession>
<sequence length="1230" mass="135110">MSESLSLDILFIAGNRMAEFDGVRNQLLTGRQSAHLNIIVRQSPRRRDDDKTPTAPELSVVSWEAREAFNEPYRVKLLVTTPKAVSRKQILGQLARFTIQPEDGRGMREFNGSVSTFNAVSESRDLCTYEVVVRQHIAVLDGALNCATYQGLSSPEIIQEIIGRHDLKFFMQVETNLRRTHVRHAFRFQYNLSDLEFCQLQMEQDGLYWYTRPGEHGDELVIADDIDGYMRPPIMVRDRPASGLLTFEEEIHSFKVHTRSVPRSYMVGDFNPDAAWERIRAEESVGYTDDDTTMQGTPVVWGTHHLDQDGAQREALLRHEAALARQVEYRIKSTILGAFPGRTLETDKPHEDAPHGMVITRVIHRGGRSESYSNSIRAIPADRVWRKPIDESRWPKIFGALGATVCSPDKYRYSFLTEKGEYVVRLHCDFGNWPKGGESIPLKLARPFAGSNNTGMHMPALDGDQAMIGFWEANPNKPVILAFVPNSTRPDLINSSRRRMSRNEIRTQSGNKFWMEDWEGQEGIELSTEHSGRSQLNLGFIPDRDLKERGVGAELRTGGYLVSRGGAGVMVTAYSQGGGSGKVLAMDETDAQFKDHQTFVKSLADSAGASKASPADTQAQQGINAGLKDLKKPGVLVTGPGPVGVASGDGVHLAADGTIIGSAKKGVHFSTLKRFTVAAGQMLSLFSQKGMSLITSAGDLVAQAQRGRMQLASQGDMTMETVDGVLHVKSSKEIVLNVGGSYLRMTPGGIEFGSRGGAVFKTSGLKKVGPAQMDLGGAAFAPVFVPYTTGCEVWRTNPDFVQPPARALDAPQWKSLGNTGAVAPAPDAGANAPSPFGDFFSRQSSSALPPGASAFSPFDGKPSNVDAGIPKGKVTLNSPGDQQQTYVAPDPIKLVNAVPCDWKMSDLKADVTQHVESISYWGRLNDRTPWKSSDGTIWFRGGGSRDSNFEFSYSEQGKAITCTVRGMLIPMDLFPVDLRGERDISVSADETTIPYEYSAHSTMTPGMARQGVKMDYRDAVGSKFDVKALIDRIEAVLNQGGYKLILDGCSKGAACGCRVKVNFRVDLRVSIKGAPIAGFNPHVSLKLFPLVLRADTGSWGEKHKWMDDLKVIHDYPDANVEAHECGHYFNFPDEYYDRGGWLHESYIKDEQIDFALVDAKARTLVWQGHSANTASDSDGWGYGGNLMGDGANGPVQPGRITAGVKPYYLEYVRRQFSLATNKLWRVGYDS</sequence>
<keyword evidence="4" id="KW-1185">Reference proteome</keyword>
<dbReference type="Gene3D" id="4.10.220.110">
    <property type="match status" value="1"/>
</dbReference>
<dbReference type="Pfam" id="PF05954">
    <property type="entry name" value="Phage_GPD"/>
    <property type="match status" value="1"/>
</dbReference>
<evidence type="ECO:0000259" key="2">
    <source>
        <dbReference type="Pfam" id="PF13296"/>
    </source>
</evidence>
<organism evidence="3 4">
    <name type="scientific">Burkholderia ubonensis</name>
    <dbReference type="NCBI Taxonomy" id="101571"/>
    <lineage>
        <taxon>Bacteria</taxon>
        <taxon>Pseudomonadati</taxon>
        <taxon>Pseudomonadota</taxon>
        <taxon>Betaproteobacteria</taxon>
        <taxon>Burkholderiales</taxon>
        <taxon>Burkholderiaceae</taxon>
        <taxon>Burkholderia</taxon>
        <taxon>Burkholderia cepacia complex</taxon>
    </lineage>
</organism>
<dbReference type="InterPro" id="IPR028244">
    <property type="entry name" value="T6SS_Rhs_Vgr_dom"/>
</dbReference>
<dbReference type="Pfam" id="PF13296">
    <property type="entry name" value="T6SS_Vgr"/>
    <property type="match status" value="1"/>
</dbReference>
<dbReference type="NCBIfam" id="TIGR01646">
    <property type="entry name" value="vgr_GE"/>
    <property type="match status" value="1"/>
</dbReference>
<dbReference type="Proteomes" id="UP000056453">
    <property type="component" value="Unassembled WGS sequence"/>
</dbReference>
<dbReference type="Pfam" id="PF10106">
    <property type="entry name" value="DUF2345"/>
    <property type="match status" value="1"/>
</dbReference>
<name>A0AAW3MJ32_9BURK</name>
<evidence type="ECO:0008006" key="5">
    <source>
        <dbReference type="Google" id="ProtNLM"/>
    </source>
</evidence>
<feature type="domain" description="DUF2345" evidence="1">
    <location>
        <begin position="626"/>
        <end position="771"/>
    </location>
</feature>
<protein>
    <recommendedName>
        <fullName evidence="5">Type IV secretion protein Rhs</fullName>
    </recommendedName>
</protein>
<dbReference type="InterPro" id="IPR018769">
    <property type="entry name" value="VgrG2_DUF2345"/>
</dbReference>